<protein>
    <recommendedName>
        <fullName evidence="1">DDE-1 domain-containing protein</fullName>
    </recommendedName>
</protein>
<proteinExistence type="predicted"/>
<dbReference type="GO" id="GO:0003676">
    <property type="term" value="F:nucleic acid binding"/>
    <property type="evidence" value="ECO:0007669"/>
    <property type="project" value="InterPro"/>
</dbReference>
<name>A0A0N7ZCK0_SCYOL</name>
<accession>A0A0N7ZCK0</accession>
<dbReference type="Pfam" id="PF03184">
    <property type="entry name" value="DDE_1"/>
    <property type="match status" value="1"/>
</dbReference>
<sequence>MKIGSPARSVRRDSQPCVVPMPTACTDLGRPWLAKHPRVLKDYTIQLPVIYYHSNKEWFNAGIFQDWFYNHFVSEVRRFQKKEMKFDDEEIKVLLLLDNVPAHPSEEKLQSTDGKIKVMFLPPNTNVIHPAFVGQHWRS</sequence>
<evidence type="ECO:0000259" key="1">
    <source>
        <dbReference type="Pfam" id="PF03184"/>
    </source>
</evidence>
<organism evidence="2">
    <name type="scientific">Scylla olivacea</name>
    <name type="common">Orange mud crab</name>
    <name type="synonym">Cancer olivacea</name>
    <dbReference type="NCBI Taxonomy" id="85551"/>
    <lineage>
        <taxon>Eukaryota</taxon>
        <taxon>Metazoa</taxon>
        <taxon>Ecdysozoa</taxon>
        <taxon>Arthropoda</taxon>
        <taxon>Crustacea</taxon>
        <taxon>Multicrustacea</taxon>
        <taxon>Malacostraca</taxon>
        <taxon>Eumalacostraca</taxon>
        <taxon>Eucarida</taxon>
        <taxon>Decapoda</taxon>
        <taxon>Pleocyemata</taxon>
        <taxon>Brachyura</taxon>
        <taxon>Eubrachyura</taxon>
        <taxon>Portunoidea</taxon>
        <taxon>Portunidae</taxon>
        <taxon>Portuninae</taxon>
        <taxon>Scylla</taxon>
    </lineage>
</organism>
<dbReference type="AlphaFoldDB" id="A0A0N7ZCK0"/>
<dbReference type="EMBL" id="GDRN01065581">
    <property type="protein sequence ID" value="JAI64664.1"/>
    <property type="molecule type" value="Transcribed_RNA"/>
</dbReference>
<feature type="domain" description="DDE-1" evidence="1">
    <location>
        <begin position="34"/>
        <end position="128"/>
    </location>
</feature>
<dbReference type="InterPro" id="IPR004875">
    <property type="entry name" value="DDE_SF_endonuclease_dom"/>
</dbReference>
<evidence type="ECO:0000313" key="2">
    <source>
        <dbReference type="EMBL" id="JAI64664.1"/>
    </source>
</evidence>
<reference evidence="2" key="1">
    <citation type="submission" date="2015-09" db="EMBL/GenBank/DDBJ databases">
        <title>Scylla olivacea transcriptome.</title>
        <authorList>
            <person name="Ikhwanuddin M."/>
        </authorList>
    </citation>
    <scope>NUCLEOTIDE SEQUENCE</scope>
</reference>